<dbReference type="HOGENOM" id="CLU_533026_0_0_5"/>
<dbReference type="PRINTS" id="PR01210">
    <property type="entry name" value="GGTRANSPTASE"/>
</dbReference>
<dbReference type="EC" id="2.3.2.2" evidence="1"/>
<dbReference type="InterPro" id="IPR043137">
    <property type="entry name" value="GGT_ssub_C"/>
</dbReference>
<keyword evidence="1" id="KW-0012">Acyltransferase</keyword>
<sequence length="548" mass="59580">MPLLFLIAVATTSGRIIRQVFVLRLVKVEGVLEQSKRSVFTARRGDDGEDFGISTNHPIATAAASAVRLQGGNVFDMYLAALASAWITDPANCSPFGRMQGIYSIAGTAGCLGAATRIRSDVSSTIPVPGNISAWFWFRQSGRLKLSFHDLLAPAIAVAQDGFTPSPALATAVHRSTPDLSHDLRSIYLDDNGRLRALVRNPALSQLLRNLADSTDEDQFWQIMRSGNAGPWGAGESLRNPVQEVPLRSLDVVGPSGEADRVSGTGNLETWGTWTLLGVAIGAELRKSGVLTDFPQAMEAYVLSTILLLDRIPFLVGSLQPRVLSPSIEVDIELEARIIAGRVVRLMEGSVDALWVELGETYFGDPSIQTDDSNTNVFAVACGEDMLSFTTSIGPWFGSKQSWWGAALGYSYAMESRSLFEGQIHDVTEMSPLIIEAPGRQRLAIGAAGSERILGALTYLLFLRFGLGLSHDMARLMSLPRLFPKDGAIRVHRDFCHTARGHLEERGFKLTLVDYDLERHLGIVNLVERPIAGRYRSGTDPSGNGWAL</sequence>
<gene>
    <name evidence="1" type="ORF">IE4771_PB00255</name>
</gene>
<dbReference type="Gene3D" id="3.60.20.40">
    <property type="match status" value="1"/>
</dbReference>
<dbReference type="AlphaFoldDB" id="A0A060I8D1"/>
<dbReference type="EMBL" id="CP006988">
    <property type="protein sequence ID" value="AIC29984.1"/>
    <property type="molecule type" value="Genomic_DNA"/>
</dbReference>
<proteinExistence type="predicted"/>
<dbReference type="Proteomes" id="UP000027180">
    <property type="component" value="Plasmid pRetIE4771b"/>
</dbReference>
<dbReference type="KEGG" id="rei:IE4771_PB00255"/>
<reference evidence="1 2" key="1">
    <citation type="submission" date="2013-12" db="EMBL/GenBank/DDBJ databases">
        <title>Complete genome sequence of Rhizobium etli bv. mimosae IE4771.</title>
        <authorList>
            <person name="Bustos P."/>
            <person name="Santamaria R.I."/>
            <person name="Lozano L."/>
            <person name="Ormeno-Orrillo E."/>
            <person name="Rogel M.A."/>
            <person name="Romero D."/>
            <person name="Cevallos M.A."/>
            <person name="Martinez-Romero E."/>
            <person name="Gonzalez V."/>
        </authorList>
    </citation>
    <scope>NUCLEOTIDE SEQUENCE [LARGE SCALE GENOMIC DNA]</scope>
    <source>
        <strain evidence="1 2">IE4771</strain>
        <plasmid evidence="2">Plasmid pRetIE4771b</plasmid>
    </source>
</reference>
<dbReference type="SUPFAM" id="SSF56235">
    <property type="entry name" value="N-terminal nucleophile aminohydrolases (Ntn hydrolases)"/>
    <property type="match status" value="2"/>
</dbReference>
<name>A0A060I8D1_RHIET</name>
<dbReference type="Pfam" id="PF01019">
    <property type="entry name" value="G_glu_transpept"/>
    <property type="match status" value="1"/>
</dbReference>
<organism evidence="1 2">
    <name type="scientific">Rhizobium etli bv. mimosae str. IE4771</name>
    <dbReference type="NCBI Taxonomy" id="1432050"/>
    <lineage>
        <taxon>Bacteria</taxon>
        <taxon>Pseudomonadati</taxon>
        <taxon>Pseudomonadota</taxon>
        <taxon>Alphaproteobacteria</taxon>
        <taxon>Hyphomicrobiales</taxon>
        <taxon>Rhizobiaceae</taxon>
        <taxon>Rhizobium/Agrobacterium group</taxon>
        <taxon>Rhizobium</taxon>
    </lineage>
</organism>
<dbReference type="GO" id="GO:0103068">
    <property type="term" value="F:leukotriene C4 gamma-glutamyl transferase activity"/>
    <property type="evidence" value="ECO:0007669"/>
    <property type="project" value="UniProtKB-EC"/>
</dbReference>
<dbReference type="InterPro" id="IPR052896">
    <property type="entry name" value="GGT-like_enzyme"/>
</dbReference>
<accession>A0A060I8D1</accession>
<protein>
    <submittedName>
        <fullName evidence="1">Gamma-glutamyltranspeptidase protein</fullName>
        <ecNumber evidence="1">2.3.2.2</ecNumber>
    </submittedName>
</protein>
<evidence type="ECO:0000313" key="2">
    <source>
        <dbReference type="Proteomes" id="UP000027180"/>
    </source>
</evidence>
<keyword evidence="1" id="KW-0614">Plasmid</keyword>
<geneLocation type="plasmid" evidence="1 2">
    <name>pRetIE4771b</name>
</geneLocation>
<dbReference type="PANTHER" id="PTHR43881">
    <property type="entry name" value="GAMMA-GLUTAMYLTRANSPEPTIDASE (AFU_ORTHOLOGUE AFUA_4G13580)"/>
    <property type="match status" value="1"/>
</dbReference>
<evidence type="ECO:0000313" key="1">
    <source>
        <dbReference type="EMBL" id="AIC29984.1"/>
    </source>
</evidence>
<dbReference type="PANTHER" id="PTHR43881:SF1">
    <property type="entry name" value="GAMMA-GLUTAMYLTRANSPEPTIDASE (AFU_ORTHOLOGUE AFUA_4G13580)"/>
    <property type="match status" value="1"/>
</dbReference>
<keyword evidence="1" id="KW-0808">Transferase</keyword>
<dbReference type="InterPro" id="IPR029055">
    <property type="entry name" value="Ntn_hydrolases_N"/>
</dbReference>